<gene>
    <name evidence="1" type="ORF">KME32_00980</name>
</gene>
<evidence type="ECO:0000313" key="2">
    <source>
        <dbReference type="Proteomes" id="UP000715781"/>
    </source>
</evidence>
<dbReference type="Proteomes" id="UP000715781">
    <property type="component" value="Unassembled WGS sequence"/>
</dbReference>
<name>A0A951PVF2_9NOST</name>
<dbReference type="EMBL" id="JAHHHN010000001">
    <property type="protein sequence ID" value="MBW4559723.1"/>
    <property type="molecule type" value="Genomic_DNA"/>
</dbReference>
<reference evidence="1" key="2">
    <citation type="journal article" date="2022" name="Microbiol. Resour. Announc.">
        <title>Metagenome Sequencing to Explore Phylogenomics of Terrestrial Cyanobacteria.</title>
        <authorList>
            <person name="Ward R.D."/>
            <person name="Stajich J.E."/>
            <person name="Johansen J.R."/>
            <person name="Huntemann M."/>
            <person name="Clum A."/>
            <person name="Foster B."/>
            <person name="Foster B."/>
            <person name="Roux S."/>
            <person name="Palaniappan K."/>
            <person name="Varghese N."/>
            <person name="Mukherjee S."/>
            <person name="Reddy T.B.K."/>
            <person name="Daum C."/>
            <person name="Copeland A."/>
            <person name="Chen I.A."/>
            <person name="Ivanova N.N."/>
            <person name="Kyrpides N.C."/>
            <person name="Shapiro N."/>
            <person name="Eloe-Fadrosh E.A."/>
            <person name="Pietrasiak N."/>
        </authorList>
    </citation>
    <scope>NUCLEOTIDE SEQUENCE</scope>
    <source>
        <strain evidence="1">JT2-VF2</strain>
    </source>
</reference>
<keyword evidence="1" id="KW-0067">ATP-binding</keyword>
<dbReference type="GO" id="GO:0004386">
    <property type="term" value="F:helicase activity"/>
    <property type="evidence" value="ECO:0007669"/>
    <property type="project" value="UniProtKB-KW"/>
</dbReference>
<reference evidence="1" key="1">
    <citation type="submission" date="2021-05" db="EMBL/GenBank/DDBJ databases">
        <authorList>
            <person name="Pietrasiak N."/>
            <person name="Ward R."/>
            <person name="Stajich J.E."/>
            <person name="Kurbessoian T."/>
        </authorList>
    </citation>
    <scope>NUCLEOTIDE SEQUENCE</scope>
    <source>
        <strain evidence="1">JT2-VF2</strain>
    </source>
</reference>
<accession>A0A951PVF2</accession>
<comment type="caution">
    <text evidence="1">The sequence shown here is derived from an EMBL/GenBank/DDBJ whole genome shotgun (WGS) entry which is preliminary data.</text>
</comment>
<organism evidence="1 2">
    <name type="scientific">Mojavia pulchra JT2-VF2</name>
    <dbReference type="NCBI Taxonomy" id="287848"/>
    <lineage>
        <taxon>Bacteria</taxon>
        <taxon>Bacillati</taxon>
        <taxon>Cyanobacteriota</taxon>
        <taxon>Cyanophyceae</taxon>
        <taxon>Nostocales</taxon>
        <taxon>Nostocaceae</taxon>
    </lineage>
</organism>
<evidence type="ECO:0000313" key="1">
    <source>
        <dbReference type="EMBL" id="MBW4559723.1"/>
    </source>
</evidence>
<proteinExistence type="predicted"/>
<protein>
    <submittedName>
        <fullName evidence="1">Replication restart DNA helicase PriA</fullName>
    </submittedName>
</protein>
<keyword evidence="1" id="KW-0378">Hydrolase</keyword>
<sequence length="59" mass="6660">MQIVQKICCPNCGSKAERHYISDSQLTRTQCPSCDYLMITCTRTGRVIEAYAPGIYVNQ</sequence>
<keyword evidence="1" id="KW-0347">Helicase</keyword>
<dbReference type="AlphaFoldDB" id="A0A951PVF2"/>
<keyword evidence="1" id="KW-0547">Nucleotide-binding</keyword>